<sequence>MRMVRQARAPVLKPSRYDGDENRRVVLEAALRVFSEVGFAAASTRAIAAAAGIEQGHLAYYFPTKLSLWQKVVEAFARAGEVHLRHQLAGDALGDPVATAWRILPGFLRTFAEEPRLTRLMLQEFSVNSERQKWLVEAFGTPVWELLAPLFTALSLKGYLGGSRPEIAYFSLIGAALVTFGNGDLIRTMSGADPADTYWIEAAIAHMIAPVVMVAPVA</sequence>
<dbReference type="InterPro" id="IPR001647">
    <property type="entry name" value="HTH_TetR"/>
</dbReference>
<dbReference type="InterPro" id="IPR009057">
    <property type="entry name" value="Homeodomain-like_sf"/>
</dbReference>
<dbReference type="PANTHER" id="PTHR30055">
    <property type="entry name" value="HTH-TYPE TRANSCRIPTIONAL REGULATOR RUTR"/>
    <property type="match status" value="1"/>
</dbReference>
<comment type="caution">
    <text evidence="6">The sequence shown here is derived from an EMBL/GenBank/DDBJ whole genome shotgun (WGS) entry which is preliminary data.</text>
</comment>
<dbReference type="GO" id="GO:0000976">
    <property type="term" value="F:transcription cis-regulatory region binding"/>
    <property type="evidence" value="ECO:0007669"/>
    <property type="project" value="TreeGrafter"/>
</dbReference>
<dbReference type="InterPro" id="IPR036271">
    <property type="entry name" value="Tet_transcr_reg_TetR-rel_C_sf"/>
</dbReference>
<name>A0A0B8ZTW7_9SPHN</name>
<dbReference type="PRINTS" id="PR00455">
    <property type="entry name" value="HTHTETR"/>
</dbReference>
<dbReference type="PANTHER" id="PTHR30055:SF234">
    <property type="entry name" value="HTH-TYPE TRANSCRIPTIONAL REGULATOR BETI"/>
    <property type="match status" value="1"/>
</dbReference>
<reference evidence="6 7" key="1">
    <citation type="submission" date="2014-10" db="EMBL/GenBank/DDBJ databases">
        <title>Draft genome sequence of Novosphingobium subterraneum DSM 12447.</title>
        <authorList>
            <person name="Gan H.M."/>
            <person name="Gan H.Y."/>
            <person name="Savka M.A."/>
        </authorList>
    </citation>
    <scope>NUCLEOTIDE SEQUENCE [LARGE SCALE GENOMIC DNA]</scope>
    <source>
        <strain evidence="6 7">DSM 12447</strain>
    </source>
</reference>
<dbReference type="PROSITE" id="PS50977">
    <property type="entry name" value="HTH_TETR_2"/>
    <property type="match status" value="1"/>
</dbReference>
<evidence type="ECO:0000256" key="1">
    <source>
        <dbReference type="ARBA" id="ARBA00023015"/>
    </source>
</evidence>
<evidence type="ECO:0000313" key="6">
    <source>
        <dbReference type="EMBL" id="KHS46528.1"/>
    </source>
</evidence>
<protein>
    <submittedName>
        <fullName evidence="6">TetR-family transcriptional regulator</fullName>
    </submittedName>
</protein>
<dbReference type="InterPro" id="IPR050109">
    <property type="entry name" value="HTH-type_TetR-like_transc_reg"/>
</dbReference>
<dbReference type="Proteomes" id="UP000031338">
    <property type="component" value="Unassembled WGS sequence"/>
</dbReference>
<dbReference type="AlphaFoldDB" id="A0A0B8ZTW7"/>
<keyword evidence="1" id="KW-0805">Transcription regulation</keyword>
<keyword evidence="2 4" id="KW-0238">DNA-binding</keyword>
<dbReference type="PATRIC" id="fig|48936.3.peg.2127"/>
<dbReference type="Gene3D" id="1.10.357.10">
    <property type="entry name" value="Tetracycline Repressor, domain 2"/>
    <property type="match status" value="1"/>
</dbReference>
<dbReference type="EMBL" id="JRVC01000009">
    <property type="protein sequence ID" value="KHS46528.1"/>
    <property type="molecule type" value="Genomic_DNA"/>
</dbReference>
<dbReference type="STRING" id="48936.NJ75_02119"/>
<dbReference type="GO" id="GO:0003700">
    <property type="term" value="F:DNA-binding transcription factor activity"/>
    <property type="evidence" value="ECO:0007669"/>
    <property type="project" value="TreeGrafter"/>
</dbReference>
<evidence type="ECO:0000256" key="2">
    <source>
        <dbReference type="ARBA" id="ARBA00023125"/>
    </source>
</evidence>
<evidence type="ECO:0000259" key="5">
    <source>
        <dbReference type="PROSITE" id="PS50977"/>
    </source>
</evidence>
<keyword evidence="3" id="KW-0804">Transcription</keyword>
<proteinExistence type="predicted"/>
<evidence type="ECO:0000256" key="3">
    <source>
        <dbReference type="ARBA" id="ARBA00023163"/>
    </source>
</evidence>
<accession>A0A0B8ZTW7</accession>
<feature type="domain" description="HTH tetR-type" evidence="5">
    <location>
        <begin position="20"/>
        <end position="80"/>
    </location>
</feature>
<feature type="DNA-binding region" description="H-T-H motif" evidence="4">
    <location>
        <begin position="43"/>
        <end position="62"/>
    </location>
</feature>
<dbReference type="SUPFAM" id="SSF46689">
    <property type="entry name" value="Homeodomain-like"/>
    <property type="match status" value="1"/>
</dbReference>
<organism evidence="6 7">
    <name type="scientific">Novosphingobium subterraneum</name>
    <dbReference type="NCBI Taxonomy" id="48936"/>
    <lineage>
        <taxon>Bacteria</taxon>
        <taxon>Pseudomonadati</taxon>
        <taxon>Pseudomonadota</taxon>
        <taxon>Alphaproteobacteria</taxon>
        <taxon>Sphingomonadales</taxon>
        <taxon>Sphingomonadaceae</taxon>
        <taxon>Novosphingobium</taxon>
    </lineage>
</organism>
<gene>
    <name evidence="6" type="ORF">NJ75_02119</name>
</gene>
<evidence type="ECO:0000256" key="4">
    <source>
        <dbReference type="PROSITE-ProRule" id="PRU00335"/>
    </source>
</evidence>
<dbReference type="Pfam" id="PF00440">
    <property type="entry name" value="TetR_N"/>
    <property type="match status" value="1"/>
</dbReference>
<evidence type="ECO:0000313" key="7">
    <source>
        <dbReference type="Proteomes" id="UP000031338"/>
    </source>
</evidence>
<dbReference type="SUPFAM" id="SSF48498">
    <property type="entry name" value="Tetracyclin repressor-like, C-terminal domain"/>
    <property type="match status" value="1"/>
</dbReference>
<keyword evidence="7" id="KW-1185">Reference proteome</keyword>